<organism evidence="9 10">
    <name type="scientific">Cervus elaphus hippelaphus</name>
    <name type="common">European red deer</name>
    <dbReference type="NCBI Taxonomy" id="46360"/>
    <lineage>
        <taxon>Eukaryota</taxon>
        <taxon>Metazoa</taxon>
        <taxon>Chordata</taxon>
        <taxon>Craniata</taxon>
        <taxon>Vertebrata</taxon>
        <taxon>Euteleostomi</taxon>
        <taxon>Mammalia</taxon>
        <taxon>Eutheria</taxon>
        <taxon>Laurasiatheria</taxon>
        <taxon>Artiodactyla</taxon>
        <taxon>Ruminantia</taxon>
        <taxon>Pecora</taxon>
        <taxon>Cervidae</taxon>
        <taxon>Cervinae</taxon>
        <taxon>Cervus</taxon>
    </lineage>
</organism>
<evidence type="ECO:0000256" key="8">
    <source>
        <dbReference type="SAM" id="MobiDB-lite"/>
    </source>
</evidence>
<dbReference type="Proteomes" id="UP000242450">
    <property type="component" value="Chromosome 13"/>
</dbReference>
<evidence type="ECO:0000256" key="1">
    <source>
        <dbReference type="ARBA" id="ARBA00013203"/>
    </source>
</evidence>
<dbReference type="GO" id="GO:0005524">
    <property type="term" value="F:ATP binding"/>
    <property type="evidence" value="ECO:0007669"/>
    <property type="project" value="UniProtKB-KW"/>
</dbReference>
<gene>
    <name evidence="9" type="ORF">Celaphus_00015366</name>
</gene>
<dbReference type="GO" id="GO:0004712">
    <property type="term" value="F:protein serine/threonine/tyrosine kinase activity"/>
    <property type="evidence" value="ECO:0007669"/>
    <property type="project" value="UniProtKB-EC"/>
</dbReference>
<dbReference type="AlphaFoldDB" id="A0A212CSK5"/>
<dbReference type="EMBL" id="MKHE01000013">
    <property type="protein sequence ID" value="OWK08987.1"/>
    <property type="molecule type" value="Genomic_DNA"/>
</dbReference>
<keyword evidence="7" id="KW-0829">Tyrosine-protein kinase</keyword>
<evidence type="ECO:0000313" key="10">
    <source>
        <dbReference type="Proteomes" id="UP000242450"/>
    </source>
</evidence>
<evidence type="ECO:0000256" key="7">
    <source>
        <dbReference type="ARBA" id="ARBA00023137"/>
    </source>
</evidence>
<name>A0A212CSK5_CEREH</name>
<keyword evidence="5" id="KW-0418">Kinase</keyword>
<dbReference type="OrthoDB" id="283111at2759"/>
<comment type="caution">
    <text evidence="9">The sequence shown here is derived from an EMBL/GenBank/DDBJ whole genome shotgun (WGS) entry which is preliminary data.</text>
</comment>
<keyword evidence="10" id="KW-1185">Reference proteome</keyword>
<evidence type="ECO:0000256" key="2">
    <source>
        <dbReference type="ARBA" id="ARBA00022527"/>
    </source>
</evidence>
<dbReference type="PANTHER" id="PTHR45646:SF10">
    <property type="entry name" value="DUAL SPECIFICITY PROTEIN KINASE CLK3"/>
    <property type="match status" value="1"/>
</dbReference>
<dbReference type="GO" id="GO:0004713">
    <property type="term" value="F:protein tyrosine kinase activity"/>
    <property type="evidence" value="ECO:0007669"/>
    <property type="project" value="UniProtKB-KW"/>
</dbReference>
<reference evidence="9 10" key="1">
    <citation type="journal article" date="2018" name="Mol. Genet. Genomics">
        <title>The red deer Cervus elaphus genome CerEla1.0: sequencing, annotating, genes, and chromosomes.</title>
        <authorList>
            <person name="Bana N.A."/>
            <person name="Nyiri A."/>
            <person name="Nagy J."/>
            <person name="Frank K."/>
            <person name="Nagy T."/>
            <person name="Steger V."/>
            <person name="Schiller M."/>
            <person name="Lakatos P."/>
            <person name="Sugar L."/>
            <person name="Horn P."/>
            <person name="Barta E."/>
            <person name="Orosz L."/>
        </authorList>
    </citation>
    <scope>NUCLEOTIDE SEQUENCE [LARGE SCALE GENOMIC DNA]</scope>
    <source>
        <strain evidence="9">Hungarian</strain>
    </source>
</reference>
<evidence type="ECO:0000256" key="3">
    <source>
        <dbReference type="ARBA" id="ARBA00022679"/>
    </source>
</evidence>
<dbReference type="SUPFAM" id="SSF56112">
    <property type="entry name" value="Protein kinase-like (PK-like)"/>
    <property type="match status" value="1"/>
</dbReference>
<accession>A0A212CSK5</accession>
<evidence type="ECO:0000256" key="6">
    <source>
        <dbReference type="ARBA" id="ARBA00022840"/>
    </source>
</evidence>
<dbReference type="InterPro" id="IPR011009">
    <property type="entry name" value="Kinase-like_dom_sf"/>
</dbReference>
<keyword evidence="4" id="KW-0547">Nucleotide-binding</keyword>
<proteinExistence type="predicted"/>
<feature type="region of interest" description="Disordered" evidence="8">
    <location>
        <begin position="1"/>
        <end position="37"/>
    </location>
</feature>
<dbReference type="GO" id="GO:0005634">
    <property type="term" value="C:nucleus"/>
    <property type="evidence" value="ECO:0007669"/>
    <property type="project" value="TreeGrafter"/>
</dbReference>
<dbReference type="GO" id="GO:0004674">
    <property type="term" value="F:protein serine/threonine kinase activity"/>
    <property type="evidence" value="ECO:0007669"/>
    <property type="project" value="UniProtKB-KW"/>
</dbReference>
<sequence>MITGAKSKELLLVQEGRSSPSGGILPPQPCSKASQRRGDRLWLPPACHDTEAPCVPEQSYMLQDTLEHVQLFDLMRRMLEFDPAQRITLAEALLHPFFAGLTPEERSFHTSRNPSR</sequence>
<dbReference type="PANTHER" id="PTHR45646">
    <property type="entry name" value="SERINE/THREONINE-PROTEIN KINASE DOA-RELATED"/>
    <property type="match status" value="1"/>
</dbReference>
<keyword evidence="3" id="KW-0808">Transferase</keyword>
<evidence type="ECO:0000313" key="9">
    <source>
        <dbReference type="EMBL" id="OWK08987.1"/>
    </source>
</evidence>
<dbReference type="InterPro" id="IPR051175">
    <property type="entry name" value="CLK_kinases"/>
</dbReference>
<dbReference type="Gene3D" id="1.10.510.10">
    <property type="entry name" value="Transferase(Phosphotransferase) domain 1"/>
    <property type="match status" value="1"/>
</dbReference>
<evidence type="ECO:0000256" key="5">
    <source>
        <dbReference type="ARBA" id="ARBA00022777"/>
    </source>
</evidence>
<dbReference type="GO" id="GO:0043484">
    <property type="term" value="P:regulation of RNA splicing"/>
    <property type="evidence" value="ECO:0007669"/>
    <property type="project" value="TreeGrafter"/>
</dbReference>
<protein>
    <recommendedName>
        <fullName evidence="1">dual-specificity kinase</fullName>
        <ecNumber evidence="1">2.7.12.1</ecNumber>
    </recommendedName>
</protein>
<dbReference type="EC" id="2.7.12.1" evidence="1"/>
<keyword evidence="2" id="KW-0723">Serine/threonine-protein kinase</keyword>
<evidence type="ECO:0000256" key="4">
    <source>
        <dbReference type="ARBA" id="ARBA00022741"/>
    </source>
</evidence>
<keyword evidence="6" id="KW-0067">ATP-binding</keyword>